<dbReference type="Proteomes" id="UP001379533">
    <property type="component" value="Chromosome"/>
</dbReference>
<evidence type="ECO:0000256" key="9">
    <source>
        <dbReference type="ARBA" id="ARBA00023160"/>
    </source>
</evidence>
<comment type="catalytic activity">
    <reaction evidence="11">
        <text>(9Z)-hexadecenoyl-[ACP] + malonyl-[ACP] + H(+) = 3-oxo-(11Z)-octadecenoyl-[ACP] + holo-[ACP] + CO2</text>
        <dbReference type="Rhea" id="RHEA:55040"/>
        <dbReference type="Rhea" id="RHEA-COMP:9623"/>
        <dbReference type="Rhea" id="RHEA-COMP:9685"/>
        <dbReference type="Rhea" id="RHEA-COMP:10800"/>
        <dbReference type="Rhea" id="RHEA-COMP:14074"/>
        <dbReference type="ChEBI" id="CHEBI:15378"/>
        <dbReference type="ChEBI" id="CHEBI:16526"/>
        <dbReference type="ChEBI" id="CHEBI:64479"/>
        <dbReference type="ChEBI" id="CHEBI:78449"/>
        <dbReference type="ChEBI" id="CHEBI:83989"/>
        <dbReference type="ChEBI" id="CHEBI:138538"/>
        <dbReference type="EC" id="2.3.1.179"/>
    </reaction>
</comment>
<dbReference type="Gene3D" id="3.40.47.10">
    <property type="match status" value="1"/>
</dbReference>
<keyword evidence="9 11" id="KW-0275">Fatty acid biosynthesis</keyword>
<organism evidence="14 15">
    <name type="scientific">Pendulispora brunnea</name>
    <dbReference type="NCBI Taxonomy" id="2905690"/>
    <lineage>
        <taxon>Bacteria</taxon>
        <taxon>Pseudomonadati</taxon>
        <taxon>Myxococcota</taxon>
        <taxon>Myxococcia</taxon>
        <taxon>Myxococcales</taxon>
        <taxon>Sorangiineae</taxon>
        <taxon>Pendulisporaceae</taxon>
        <taxon>Pendulispora</taxon>
    </lineage>
</organism>
<evidence type="ECO:0000256" key="2">
    <source>
        <dbReference type="ARBA" id="ARBA00008467"/>
    </source>
</evidence>
<feature type="domain" description="Ketosynthase family 3 (KS3)" evidence="13">
    <location>
        <begin position="6"/>
        <end position="416"/>
    </location>
</feature>
<dbReference type="NCBIfam" id="TIGR03150">
    <property type="entry name" value="fabF"/>
    <property type="match status" value="1"/>
</dbReference>
<comment type="catalytic activity">
    <reaction evidence="11">
        <text>a fatty acyl-[ACP] + malonyl-[ACP] + H(+) = a 3-oxoacyl-[ACP] + holo-[ACP] + CO2</text>
        <dbReference type="Rhea" id="RHEA:22836"/>
        <dbReference type="Rhea" id="RHEA-COMP:9623"/>
        <dbReference type="Rhea" id="RHEA-COMP:9685"/>
        <dbReference type="Rhea" id="RHEA-COMP:9916"/>
        <dbReference type="Rhea" id="RHEA-COMP:14125"/>
        <dbReference type="ChEBI" id="CHEBI:15378"/>
        <dbReference type="ChEBI" id="CHEBI:16526"/>
        <dbReference type="ChEBI" id="CHEBI:64479"/>
        <dbReference type="ChEBI" id="CHEBI:78449"/>
        <dbReference type="ChEBI" id="CHEBI:78776"/>
        <dbReference type="ChEBI" id="CHEBI:138651"/>
    </reaction>
</comment>
<accession>A0ABZ2JV25</accession>
<proteinExistence type="inferred from homology"/>
<keyword evidence="15" id="KW-1185">Reference proteome</keyword>
<dbReference type="NCBIfam" id="NF005589">
    <property type="entry name" value="PRK07314.1"/>
    <property type="match status" value="1"/>
</dbReference>
<evidence type="ECO:0000256" key="6">
    <source>
        <dbReference type="ARBA" id="ARBA00022679"/>
    </source>
</evidence>
<evidence type="ECO:0000313" key="15">
    <source>
        <dbReference type="Proteomes" id="UP001379533"/>
    </source>
</evidence>
<dbReference type="PANTHER" id="PTHR11712:SF336">
    <property type="entry name" value="3-OXOACYL-[ACYL-CARRIER-PROTEIN] SYNTHASE, MITOCHONDRIAL"/>
    <property type="match status" value="1"/>
</dbReference>
<protein>
    <recommendedName>
        <fullName evidence="4 11">3-oxoacyl-[acyl-carrier-protein] synthase 2</fullName>
        <ecNumber evidence="3 11">2.3.1.179</ecNumber>
    </recommendedName>
</protein>
<dbReference type="InterPro" id="IPR014031">
    <property type="entry name" value="Ketoacyl_synth_C"/>
</dbReference>
<name>A0ABZ2JV25_9BACT</name>
<dbReference type="PROSITE" id="PS52004">
    <property type="entry name" value="KS3_2"/>
    <property type="match status" value="1"/>
</dbReference>
<evidence type="ECO:0000256" key="7">
    <source>
        <dbReference type="ARBA" id="ARBA00022832"/>
    </source>
</evidence>
<dbReference type="PIRSF" id="PIRSF000447">
    <property type="entry name" value="KAS_II"/>
    <property type="match status" value="1"/>
</dbReference>
<dbReference type="InterPro" id="IPR020841">
    <property type="entry name" value="PKS_Beta-ketoAc_synthase_dom"/>
</dbReference>
<evidence type="ECO:0000256" key="4">
    <source>
        <dbReference type="ARBA" id="ARBA00014657"/>
    </source>
</evidence>
<sequence length="417" mass="43277">MGNSSRERVVVTGMGVVTPLGHDVASTWSSLIAGRSGAAPIALFDASSFAVRFACEVKGWDPAPFIERKKLKELDRFSEFAMAAAKMAIDDASLSLAEHEEERAGCFIGVGLGGLSALETAAKTLLEKGPSKLSPYTIPRIIANLAAGQVSIAHRLRGPSFATTSACATGAHAIGEAAEWIRRGAADVMVAGGAESTITPIGIGGFQAMHALSRRNDAPERASRPFDCARDGFVCGEGGGVVVLESLTRARRRGARIYAELTGYGASSDAFHITGPAAEGEGCQRAMRMALDDAGLPADAIEHLNAHATSTSVGDKAESDGVLHVFGAHARDGKLAVSATKSMTGHLLGAAGAVEAIFTVLAIREGVIPPTINVDAQDPECPIDVVPNVARKRAVRHAMSNGFGFGGTNATLVFSRF</sequence>
<evidence type="ECO:0000256" key="12">
    <source>
        <dbReference type="RuleBase" id="RU003694"/>
    </source>
</evidence>
<dbReference type="EC" id="2.3.1.179" evidence="3 11"/>
<dbReference type="EMBL" id="CP089982">
    <property type="protein sequence ID" value="WXA90318.1"/>
    <property type="molecule type" value="Genomic_DNA"/>
</dbReference>
<dbReference type="InterPro" id="IPR018201">
    <property type="entry name" value="Ketoacyl_synth_AS"/>
</dbReference>
<reference evidence="14 15" key="1">
    <citation type="submission" date="2021-12" db="EMBL/GenBank/DDBJ databases">
        <title>Discovery of the Pendulisporaceae a myxobacterial family with distinct sporulation behavior and unique specialized metabolism.</title>
        <authorList>
            <person name="Garcia R."/>
            <person name="Popoff A."/>
            <person name="Bader C.D."/>
            <person name="Loehr J."/>
            <person name="Walesch S."/>
            <person name="Walt C."/>
            <person name="Boldt J."/>
            <person name="Bunk B."/>
            <person name="Haeckl F.J.F.P.J."/>
            <person name="Gunesch A.P."/>
            <person name="Birkelbach J."/>
            <person name="Nuebel U."/>
            <person name="Pietschmann T."/>
            <person name="Bach T."/>
            <person name="Mueller R."/>
        </authorList>
    </citation>
    <scope>NUCLEOTIDE SEQUENCE [LARGE SCALE GENOMIC DNA]</scope>
    <source>
        <strain evidence="14 15">MSr12523</strain>
    </source>
</reference>
<keyword evidence="6 11" id="KW-0808">Transferase</keyword>
<evidence type="ECO:0000256" key="5">
    <source>
        <dbReference type="ARBA" id="ARBA00022516"/>
    </source>
</evidence>
<keyword evidence="8" id="KW-0443">Lipid metabolism</keyword>
<dbReference type="InterPro" id="IPR014030">
    <property type="entry name" value="Ketoacyl_synth_N"/>
</dbReference>
<dbReference type="InterPro" id="IPR000794">
    <property type="entry name" value="Beta-ketoacyl_synthase"/>
</dbReference>
<dbReference type="SMART" id="SM00825">
    <property type="entry name" value="PKS_KS"/>
    <property type="match status" value="1"/>
</dbReference>
<keyword evidence="10 11" id="KW-0012">Acyltransferase</keyword>
<evidence type="ECO:0000259" key="13">
    <source>
        <dbReference type="PROSITE" id="PS52004"/>
    </source>
</evidence>
<dbReference type="GO" id="GO:0004315">
    <property type="term" value="F:3-oxoacyl-[acyl-carrier-protein] synthase activity"/>
    <property type="evidence" value="ECO:0007669"/>
    <property type="project" value="UniProtKB-EC"/>
</dbReference>
<keyword evidence="5 11" id="KW-0444">Lipid biosynthesis</keyword>
<gene>
    <name evidence="14" type="primary">fabF</name>
    <name evidence="14" type="ORF">LZC95_28130</name>
</gene>
<comment type="function">
    <text evidence="11">Involved in the type II fatty acid elongation cycle. Catalyzes the elongation of a wide range of acyl-ACP by the addition of two carbons from malonyl-ACP to an acyl acceptor. Can efficiently catalyze the conversion of palmitoleoyl-ACP (cis-hexadec-9-enoyl-ACP) to cis-vaccenoyl-ACP (cis-octadec-11-enoyl-ACP), an essential step in the thermal regulation of fatty acid composition.</text>
</comment>
<comment type="similarity">
    <text evidence="2 11 12">Belongs to the thiolase-like superfamily. Beta-ketoacyl-ACP synthases family.</text>
</comment>
<dbReference type="InterPro" id="IPR017568">
    <property type="entry name" value="3-oxoacyl-ACP_synth-2"/>
</dbReference>
<dbReference type="Pfam" id="PF02801">
    <property type="entry name" value="Ketoacyl-synt_C"/>
    <property type="match status" value="1"/>
</dbReference>
<dbReference type="Pfam" id="PF00109">
    <property type="entry name" value="ketoacyl-synt"/>
    <property type="match status" value="1"/>
</dbReference>
<evidence type="ECO:0000256" key="1">
    <source>
        <dbReference type="ARBA" id="ARBA00005194"/>
    </source>
</evidence>
<evidence type="ECO:0000256" key="10">
    <source>
        <dbReference type="ARBA" id="ARBA00023315"/>
    </source>
</evidence>
<evidence type="ECO:0000256" key="11">
    <source>
        <dbReference type="PIRNR" id="PIRNR000447"/>
    </source>
</evidence>
<evidence type="ECO:0000256" key="3">
    <source>
        <dbReference type="ARBA" id="ARBA00012356"/>
    </source>
</evidence>
<dbReference type="InterPro" id="IPR016039">
    <property type="entry name" value="Thiolase-like"/>
</dbReference>
<evidence type="ECO:0000256" key="8">
    <source>
        <dbReference type="ARBA" id="ARBA00023098"/>
    </source>
</evidence>
<dbReference type="CDD" id="cd00834">
    <property type="entry name" value="KAS_I_II"/>
    <property type="match status" value="1"/>
</dbReference>
<dbReference type="RefSeq" id="WP_394840931.1">
    <property type="nucleotide sequence ID" value="NZ_CP089982.1"/>
</dbReference>
<keyword evidence="7" id="KW-0276">Fatty acid metabolism</keyword>
<dbReference type="PANTHER" id="PTHR11712">
    <property type="entry name" value="POLYKETIDE SYNTHASE-RELATED"/>
    <property type="match status" value="1"/>
</dbReference>
<dbReference type="PROSITE" id="PS00606">
    <property type="entry name" value="KS3_1"/>
    <property type="match status" value="1"/>
</dbReference>
<dbReference type="SUPFAM" id="SSF53901">
    <property type="entry name" value="Thiolase-like"/>
    <property type="match status" value="2"/>
</dbReference>
<evidence type="ECO:0000313" key="14">
    <source>
        <dbReference type="EMBL" id="WXA90318.1"/>
    </source>
</evidence>
<comment type="pathway">
    <text evidence="1 11">Lipid metabolism; fatty acid biosynthesis.</text>
</comment>